<dbReference type="KEGG" id="mcn:Mcup_0486"/>
<dbReference type="STRING" id="1006006.Mcup_0486"/>
<dbReference type="AlphaFoldDB" id="F4G094"/>
<accession>F4G094</accession>
<sequence>MTVNAEGIREALNLGISEALYLGAEFLGLTLDNGMGLILRLSPEEEILNVMIMTRGELSLPLLGVFIRSDGEQYYIYNIDDIKKLNSVISENRKVMFVEVISGALEDFLREALQR</sequence>
<dbReference type="EMBL" id="CP002656">
    <property type="protein sequence ID" value="AEB94593.1"/>
    <property type="molecule type" value="Genomic_DNA"/>
</dbReference>
<dbReference type="eggNOG" id="arCOG07217">
    <property type="taxonomic scope" value="Archaea"/>
</dbReference>
<reference evidence="1 2" key="1">
    <citation type="journal article" date="2011" name="J. Bacteriol.">
        <title>Complete genome sequence of Metallosphaera cuprina, a metal sulfide-oxidizing archaeon from a hot spring.</title>
        <authorList>
            <person name="Liu L.J."/>
            <person name="You X.Y."/>
            <person name="Zheng H."/>
            <person name="Wang S."/>
            <person name="Jiang C.Y."/>
            <person name="Liu S.J."/>
        </authorList>
    </citation>
    <scope>NUCLEOTIDE SEQUENCE [LARGE SCALE GENOMIC DNA]</scope>
    <source>
        <strain evidence="1 2">Ar-4</strain>
    </source>
</reference>
<keyword evidence="2" id="KW-1185">Reference proteome</keyword>
<proteinExistence type="predicted"/>
<evidence type="ECO:0000313" key="2">
    <source>
        <dbReference type="Proteomes" id="UP000007812"/>
    </source>
</evidence>
<dbReference type="HOGENOM" id="CLU_2010189_0_0_2"/>
<gene>
    <name evidence="1" type="ordered locus">Mcup_0486</name>
</gene>
<protein>
    <submittedName>
        <fullName evidence="1">Uncharacterized protein</fullName>
    </submittedName>
</protein>
<dbReference type="Proteomes" id="UP000007812">
    <property type="component" value="Chromosome"/>
</dbReference>
<name>F4G094_METCR</name>
<evidence type="ECO:0000313" key="1">
    <source>
        <dbReference type="EMBL" id="AEB94593.1"/>
    </source>
</evidence>
<organism evidence="1 2">
    <name type="scientific">Metallosphaera cuprina (strain Ar-4)</name>
    <dbReference type="NCBI Taxonomy" id="1006006"/>
    <lineage>
        <taxon>Archaea</taxon>
        <taxon>Thermoproteota</taxon>
        <taxon>Thermoprotei</taxon>
        <taxon>Sulfolobales</taxon>
        <taxon>Sulfolobaceae</taxon>
        <taxon>Metallosphaera</taxon>
    </lineage>
</organism>
<dbReference type="PATRIC" id="fig|1006006.8.peg.486"/>